<accession>A0A6A5W8A1</accession>
<dbReference type="GO" id="GO:0030246">
    <property type="term" value="F:carbohydrate binding"/>
    <property type="evidence" value="ECO:0007669"/>
    <property type="project" value="InterPro"/>
</dbReference>
<evidence type="ECO:0000259" key="4">
    <source>
        <dbReference type="Pfam" id="PF17678"/>
    </source>
</evidence>
<feature type="signal peptide" evidence="2">
    <location>
        <begin position="1"/>
        <end position="20"/>
    </location>
</feature>
<feature type="region of interest" description="Disordered" evidence="1">
    <location>
        <begin position="764"/>
        <end position="796"/>
    </location>
</feature>
<sequence length="796" mass="87944">MFLLRKRVVTILWWVGAVRAAGAQKKSGFDFVDPLIGTINGGHVFPGASLPFDVNGENQGGFASDNSDIVGFSHMHDSGTGGGASLGNFPIFPFASCPNNNISSCPFSYYERPIPRKPNTVSARPGYFAITLSSEIHAEMTVTEHAALYRFTFPKVPTLANTSLSPVIMLELDDLARSAQAENITMYERPMGRMTGQGTFSPSFGIGRYESYFCADFKGAKVKDYGIYSGAWNTKVQSLKGGKKRDKNLRPLGGWVQFNVPESQNQILVRVGMSFISEKKACQNAEKELPTFDFSATVLAAEKAWKKKLDVITIDAAGVDEGLLTTFWSGVYRTMLSPQDYTGENPLWDSKEPYYDSFYCIWDSFRSIHPLLTLLDPKSQTRMVRSLLDIYKHEGKLPDCRMSLCKGLTQGGSNADVVLVDAYFKNISEGVDWALAWEALLSDAEIEPMDWDVEGRGGLLSWKKLGYIPTDNFDPNGGTGLVTRSISRTVEYAYNDFCIAQIGRALGHKDDHLKYLKRSGNWFNMFQPNQTSSINGVDTGFRGFLQPKYMNETWGYQDPIHCSPILGQHDCYLNSGGGETYEGSSWLYTFFAPGDMASLITLLGGPERFIARLDFLHESGLLYMGDEQAFLMVFLYHYVGRPGLSAKRARSYIPSLFNETVGGIPGNDDSGAMGSFAALTLLGIFPNAGQDVYFITPPFFKSISIKNPETGKTATIRNVNFDGGRENVFVQEARLDGVKYERNWLQHRFFREGGTLELVLGKEEGKWGTGKGDGPPSEGPFGKGGELLPKSGLGGR</sequence>
<dbReference type="NCBIfam" id="TIGR01180">
    <property type="entry name" value="aman2_put"/>
    <property type="match status" value="1"/>
</dbReference>
<protein>
    <submittedName>
        <fullName evidence="5">Glycoside hydrolase family 92 protein</fullName>
    </submittedName>
</protein>
<proteinExistence type="predicted"/>
<feature type="domain" description="Glycosyl hydrolase family 92" evidence="3">
    <location>
        <begin position="280"/>
        <end position="761"/>
    </location>
</feature>
<dbReference type="GO" id="GO:0005634">
    <property type="term" value="C:nucleus"/>
    <property type="evidence" value="ECO:0007669"/>
    <property type="project" value="TreeGrafter"/>
</dbReference>
<dbReference type="Gene3D" id="2.70.98.10">
    <property type="match status" value="1"/>
</dbReference>
<reference evidence="5" key="1">
    <citation type="journal article" date="2020" name="Stud. Mycol.">
        <title>101 Dothideomycetes genomes: a test case for predicting lifestyles and emergence of pathogens.</title>
        <authorList>
            <person name="Haridas S."/>
            <person name="Albert R."/>
            <person name="Binder M."/>
            <person name="Bloem J."/>
            <person name="Labutti K."/>
            <person name="Salamov A."/>
            <person name="Andreopoulos B."/>
            <person name="Baker S."/>
            <person name="Barry K."/>
            <person name="Bills G."/>
            <person name="Bluhm B."/>
            <person name="Cannon C."/>
            <person name="Castanera R."/>
            <person name="Culley D."/>
            <person name="Daum C."/>
            <person name="Ezra D."/>
            <person name="Gonzalez J."/>
            <person name="Henrissat B."/>
            <person name="Kuo A."/>
            <person name="Liang C."/>
            <person name="Lipzen A."/>
            <person name="Lutzoni F."/>
            <person name="Magnuson J."/>
            <person name="Mondo S."/>
            <person name="Nolan M."/>
            <person name="Ohm R."/>
            <person name="Pangilinan J."/>
            <person name="Park H.-J."/>
            <person name="Ramirez L."/>
            <person name="Alfaro M."/>
            <person name="Sun H."/>
            <person name="Tritt A."/>
            <person name="Yoshinaga Y."/>
            <person name="Zwiers L.-H."/>
            <person name="Turgeon B."/>
            <person name="Goodwin S."/>
            <person name="Spatafora J."/>
            <person name="Crous P."/>
            <person name="Grigoriev I."/>
        </authorList>
    </citation>
    <scope>NUCLEOTIDE SEQUENCE</scope>
    <source>
        <strain evidence="5">CBS 123094</strain>
    </source>
</reference>
<keyword evidence="6" id="KW-1185">Reference proteome</keyword>
<dbReference type="FunFam" id="3.30.2080.10:FF:000001">
    <property type="entry name" value="Alpha-1,2-mannosidase subfamily"/>
    <property type="match status" value="1"/>
</dbReference>
<dbReference type="Gene3D" id="3.30.2080.10">
    <property type="entry name" value="GH92 mannosidase domain"/>
    <property type="match status" value="1"/>
</dbReference>
<dbReference type="Gene3D" id="1.20.1050.60">
    <property type="entry name" value="alpha-1,2-mannosidase"/>
    <property type="match status" value="1"/>
</dbReference>
<dbReference type="Proteomes" id="UP000799779">
    <property type="component" value="Unassembled WGS sequence"/>
</dbReference>
<dbReference type="InterPro" id="IPR041371">
    <property type="entry name" value="GH92_N"/>
</dbReference>
<dbReference type="GO" id="GO:0005975">
    <property type="term" value="P:carbohydrate metabolic process"/>
    <property type="evidence" value="ECO:0007669"/>
    <property type="project" value="InterPro"/>
</dbReference>
<dbReference type="Pfam" id="PF17678">
    <property type="entry name" value="Glyco_hydro_92N"/>
    <property type="match status" value="1"/>
</dbReference>
<keyword evidence="2" id="KW-0732">Signal</keyword>
<feature type="domain" description="Glycosyl hydrolase family 92 N-terminal" evidence="4">
    <location>
        <begin position="31"/>
        <end position="274"/>
    </location>
</feature>
<dbReference type="SUPFAM" id="SSF48208">
    <property type="entry name" value="Six-hairpin glycosidases"/>
    <property type="match status" value="1"/>
</dbReference>
<dbReference type="GO" id="GO:0006516">
    <property type="term" value="P:glycoprotein catabolic process"/>
    <property type="evidence" value="ECO:0007669"/>
    <property type="project" value="TreeGrafter"/>
</dbReference>
<dbReference type="GO" id="GO:0005829">
    <property type="term" value="C:cytosol"/>
    <property type="evidence" value="ECO:0007669"/>
    <property type="project" value="TreeGrafter"/>
</dbReference>
<dbReference type="FunFam" id="1.20.1050.60:FF:000002">
    <property type="entry name" value="Glycosyl hydrolase family 92"/>
    <property type="match status" value="1"/>
</dbReference>
<feature type="chain" id="PRO_5025545640" evidence="2">
    <location>
        <begin position="21"/>
        <end position="796"/>
    </location>
</feature>
<dbReference type="Pfam" id="PF07971">
    <property type="entry name" value="Glyco_hydro_92"/>
    <property type="match status" value="1"/>
</dbReference>
<dbReference type="AlphaFoldDB" id="A0A6A5W8A1"/>
<dbReference type="InterPro" id="IPR014718">
    <property type="entry name" value="GH-type_carb-bd"/>
</dbReference>
<dbReference type="InterPro" id="IPR050883">
    <property type="entry name" value="PNGase"/>
</dbReference>
<dbReference type="EMBL" id="ML977618">
    <property type="protein sequence ID" value="KAF1996979.1"/>
    <property type="molecule type" value="Genomic_DNA"/>
</dbReference>
<organism evidence="5 6">
    <name type="scientific">Amniculicola lignicola CBS 123094</name>
    <dbReference type="NCBI Taxonomy" id="1392246"/>
    <lineage>
        <taxon>Eukaryota</taxon>
        <taxon>Fungi</taxon>
        <taxon>Dikarya</taxon>
        <taxon>Ascomycota</taxon>
        <taxon>Pezizomycotina</taxon>
        <taxon>Dothideomycetes</taxon>
        <taxon>Pleosporomycetidae</taxon>
        <taxon>Pleosporales</taxon>
        <taxon>Amniculicolaceae</taxon>
        <taxon>Amniculicola</taxon>
    </lineage>
</organism>
<evidence type="ECO:0000259" key="3">
    <source>
        <dbReference type="Pfam" id="PF07971"/>
    </source>
</evidence>
<dbReference type="OrthoDB" id="449263at2759"/>
<dbReference type="InterPro" id="IPR005887">
    <property type="entry name" value="GH92_a_mannosidase_put"/>
</dbReference>
<dbReference type="Gene3D" id="1.20.1610.10">
    <property type="entry name" value="alpha-1,2-mannosidases domains"/>
    <property type="match status" value="1"/>
</dbReference>
<dbReference type="PANTHER" id="PTHR12143">
    <property type="entry name" value="PEPTIDE N-GLYCANASE PNGASE -RELATED"/>
    <property type="match status" value="1"/>
</dbReference>
<dbReference type="FunFam" id="1.20.1610.10:FF:000002">
    <property type="entry name" value="Alpha-1,2-mannosidase family protein"/>
    <property type="match status" value="1"/>
</dbReference>
<name>A0A6A5W8A1_9PLEO</name>
<keyword evidence="5" id="KW-0378">Hydrolase</keyword>
<evidence type="ECO:0000256" key="1">
    <source>
        <dbReference type="SAM" id="MobiDB-lite"/>
    </source>
</evidence>
<evidence type="ECO:0000313" key="5">
    <source>
        <dbReference type="EMBL" id="KAF1996979.1"/>
    </source>
</evidence>
<gene>
    <name evidence="5" type="ORF">P154DRAFT_537493</name>
</gene>
<dbReference type="PANTHER" id="PTHR12143:SF42">
    <property type="entry name" value="PUTATIVE SUBFAMILY (AFU_ORTHOLOGUE AFUA_6G13760)-RELATED"/>
    <property type="match status" value="1"/>
</dbReference>
<evidence type="ECO:0000256" key="2">
    <source>
        <dbReference type="SAM" id="SignalP"/>
    </source>
</evidence>
<dbReference type="InterPro" id="IPR012939">
    <property type="entry name" value="Glyco_hydro_92"/>
</dbReference>
<evidence type="ECO:0000313" key="6">
    <source>
        <dbReference type="Proteomes" id="UP000799779"/>
    </source>
</evidence>
<dbReference type="InterPro" id="IPR008928">
    <property type="entry name" value="6-hairpin_glycosidase_sf"/>
</dbReference>
<dbReference type="GO" id="GO:0000224">
    <property type="term" value="F:peptide-N4-(N-acetyl-beta-glucosaminyl)asparagine amidase activity"/>
    <property type="evidence" value="ECO:0007669"/>
    <property type="project" value="TreeGrafter"/>
</dbReference>